<accession>A0A1G2M2L3</accession>
<proteinExistence type="inferred from homology"/>
<dbReference type="GO" id="GO:0005524">
    <property type="term" value="F:ATP binding"/>
    <property type="evidence" value="ECO:0007669"/>
    <property type="project" value="UniProtKB-KW"/>
</dbReference>
<reference evidence="5 6" key="1">
    <citation type="journal article" date="2016" name="Nat. Commun.">
        <title>Thousands of microbial genomes shed light on interconnected biogeochemical processes in an aquifer system.</title>
        <authorList>
            <person name="Anantharaman K."/>
            <person name="Brown C.T."/>
            <person name="Hug L.A."/>
            <person name="Sharon I."/>
            <person name="Castelle C.J."/>
            <person name="Probst A.J."/>
            <person name="Thomas B.C."/>
            <person name="Singh A."/>
            <person name="Wilkins M.J."/>
            <person name="Karaoz U."/>
            <person name="Brodie E.L."/>
            <person name="Williams K.H."/>
            <person name="Hubbard S.S."/>
            <person name="Banfield J.F."/>
        </authorList>
    </citation>
    <scope>NUCLEOTIDE SEQUENCE [LARGE SCALE GENOMIC DNA]</scope>
</reference>
<comment type="caution">
    <text evidence="5">The sequence shown here is derived from an EMBL/GenBank/DDBJ whole genome shotgun (WGS) entry which is preliminary data.</text>
</comment>
<evidence type="ECO:0000256" key="1">
    <source>
        <dbReference type="ARBA" id="ARBA00006611"/>
    </source>
</evidence>
<dbReference type="GO" id="GO:0005886">
    <property type="term" value="C:plasma membrane"/>
    <property type="evidence" value="ECO:0007669"/>
    <property type="project" value="TreeGrafter"/>
</dbReference>
<gene>
    <name evidence="5" type="ORF">A2664_01455</name>
</gene>
<dbReference type="SUPFAM" id="SSF52540">
    <property type="entry name" value="P-loop containing nucleoside triphosphate hydrolases"/>
    <property type="match status" value="1"/>
</dbReference>
<dbReference type="Gene3D" id="3.40.50.300">
    <property type="entry name" value="P-loop containing nucleotide triphosphate hydrolases"/>
    <property type="match status" value="1"/>
</dbReference>
<dbReference type="SUPFAM" id="SSF160246">
    <property type="entry name" value="EspE N-terminal domain-like"/>
    <property type="match status" value="1"/>
</dbReference>
<evidence type="ECO:0000256" key="3">
    <source>
        <dbReference type="ARBA" id="ARBA00022840"/>
    </source>
</evidence>
<dbReference type="Pfam" id="PF00437">
    <property type="entry name" value="T2SSE"/>
    <property type="match status" value="1"/>
</dbReference>
<dbReference type="AlphaFoldDB" id="A0A1G2M2L3"/>
<dbReference type="PROSITE" id="PS00662">
    <property type="entry name" value="T2SP_E"/>
    <property type="match status" value="1"/>
</dbReference>
<dbReference type="PANTHER" id="PTHR30258">
    <property type="entry name" value="TYPE II SECRETION SYSTEM PROTEIN GSPE-RELATED"/>
    <property type="match status" value="1"/>
</dbReference>
<evidence type="ECO:0000259" key="4">
    <source>
        <dbReference type="PROSITE" id="PS00662"/>
    </source>
</evidence>
<evidence type="ECO:0000256" key="2">
    <source>
        <dbReference type="ARBA" id="ARBA00022741"/>
    </source>
</evidence>
<dbReference type="GO" id="GO:0016887">
    <property type="term" value="F:ATP hydrolysis activity"/>
    <property type="evidence" value="ECO:0007669"/>
    <property type="project" value="TreeGrafter"/>
</dbReference>
<name>A0A1G2M2L3_9BACT</name>
<dbReference type="InterPro" id="IPR007831">
    <property type="entry name" value="T2SS_GspE_N"/>
</dbReference>
<evidence type="ECO:0000313" key="6">
    <source>
        <dbReference type="Proteomes" id="UP000178873"/>
    </source>
</evidence>
<dbReference type="PANTHER" id="PTHR30258:SF1">
    <property type="entry name" value="PROTEIN TRANSPORT PROTEIN HOFB HOMOLOG"/>
    <property type="match status" value="1"/>
</dbReference>
<dbReference type="STRING" id="1802301.A2664_01455"/>
<keyword evidence="2" id="KW-0547">Nucleotide-binding</keyword>
<dbReference type="Proteomes" id="UP000178873">
    <property type="component" value="Unassembled WGS sequence"/>
</dbReference>
<comment type="similarity">
    <text evidence="1">Belongs to the GSP E family.</text>
</comment>
<dbReference type="Gene3D" id="3.30.300.160">
    <property type="entry name" value="Type II secretion system, protein E, N-terminal domain"/>
    <property type="match status" value="1"/>
</dbReference>
<dbReference type="Gene3D" id="3.30.450.90">
    <property type="match status" value="1"/>
</dbReference>
<organism evidence="5 6">
    <name type="scientific">Candidatus Taylorbacteria bacterium RIFCSPHIGHO2_01_FULL_46_22b</name>
    <dbReference type="NCBI Taxonomy" id="1802301"/>
    <lineage>
        <taxon>Bacteria</taxon>
        <taxon>Candidatus Tayloriibacteriota</taxon>
    </lineage>
</organism>
<feature type="domain" description="Bacterial type II secretion system protein E" evidence="4">
    <location>
        <begin position="374"/>
        <end position="388"/>
    </location>
</feature>
<sequence length="572" mass="63825">FVLDSGLVSAEAFSAAEKEAETSGLSIGEELVREGKISEDDLRRMQAYVLGIPFVDLRNQKIDFDLLSLIPEPIARTNNIVAFRKSEKGLEVAMLDTSDLGAIDFVKKKVDLKILPRLTNSESIKNVLVQYQKSLKAEFGDIIKKESSAIKAIKEATDSTSEKDLKKMAEDLPVVRIVDTLLKHAILQNASDIHIEQMEQEVFVRYRIDGILHDTMVLPHHVGPSLVARIKVLSNLRLDEKRLPQDGRFKVETDGEKVSFRVSILPTYFGEKIVMRLLKENSKGFTLEGLGFHGKALEHIHSCLKQTTGMILSSGPTGSGKTTTLYTVLDILNTPNVNISTIEDPVEYQMPRINQSQVKPEIGFTFSSGLRSLVRQDPDIIMVGEIRDNETASLAINASLTGHLVLSTLHTNTAPGAIPRLLDMKVEPFLLVSTLNVVIGQRLVRRLSDKKEKYFMTKAELETLNKTVDLDRVFAALVEEHIVEKNQSWEKIPFYRPMKGGGDDDGFHGRLVIHEVLRVTSTIKNLIIKGASTDEIEKQAKTEGMMTMLEDGLFKVVQGVTTLEEVLRVITE</sequence>
<dbReference type="InterPro" id="IPR001482">
    <property type="entry name" value="T2SS/T4SS_dom"/>
</dbReference>
<dbReference type="Pfam" id="PF05157">
    <property type="entry name" value="MshEN"/>
    <property type="match status" value="1"/>
</dbReference>
<dbReference type="InterPro" id="IPR027417">
    <property type="entry name" value="P-loop_NTPase"/>
</dbReference>
<dbReference type="EMBL" id="MHRF01000007">
    <property type="protein sequence ID" value="OHA18118.1"/>
    <property type="molecule type" value="Genomic_DNA"/>
</dbReference>
<feature type="non-terminal residue" evidence="5">
    <location>
        <position position="1"/>
    </location>
</feature>
<protein>
    <recommendedName>
        <fullName evidence="4">Bacterial type II secretion system protein E domain-containing protein</fullName>
    </recommendedName>
</protein>
<dbReference type="InterPro" id="IPR037257">
    <property type="entry name" value="T2SS_E_N_sf"/>
</dbReference>
<dbReference type="CDD" id="cd01129">
    <property type="entry name" value="PulE-GspE-like"/>
    <property type="match status" value="1"/>
</dbReference>
<evidence type="ECO:0000313" key="5">
    <source>
        <dbReference type="EMBL" id="OHA18118.1"/>
    </source>
</evidence>
<keyword evidence="3" id="KW-0067">ATP-binding</keyword>